<dbReference type="Proteomes" id="UP000237105">
    <property type="component" value="Unassembled WGS sequence"/>
</dbReference>
<evidence type="ECO:0000313" key="2">
    <source>
        <dbReference type="Proteomes" id="UP000237105"/>
    </source>
</evidence>
<dbReference type="OrthoDB" id="10270411at2759"/>
<proteinExistence type="predicted"/>
<gene>
    <name evidence="1" type="ORF">PanWU01x14_118010</name>
</gene>
<reference evidence="2" key="1">
    <citation type="submission" date="2016-06" db="EMBL/GenBank/DDBJ databases">
        <title>Parallel loss of symbiosis genes in relatives of nitrogen-fixing non-legume Parasponia.</title>
        <authorList>
            <person name="Van Velzen R."/>
            <person name="Holmer R."/>
            <person name="Bu F."/>
            <person name="Rutten L."/>
            <person name="Van Zeijl A."/>
            <person name="Liu W."/>
            <person name="Santuari L."/>
            <person name="Cao Q."/>
            <person name="Sharma T."/>
            <person name="Shen D."/>
            <person name="Roswanjaya Y."/>
            <person name="Wardhani T."/>
            <person name="Kalhor M.S."/>
            <person name="Jansen J."/>
            <person name="Van den Hoogen J."/>
            <person name="Gungor B."/>
            <person name="Hartog M."/>
            <person name="Hontelez J."/>
            <person name="Verver J."/>
            <person name="Yang W.-C."/>
            <person name="Schijlen E."/>
            <person name="Repin R."/>
            <person name="Schilthuizen M."/>
            <person name="Schranz E."/>
            <person name="Heidstra R."/>
            <person name="Miyata K."/>
            <person name="Fedorova E."/>
            <person name="Kohlen W."/>
            <person name="Bisseling T."/>
            <person name="Smit S."/>
            <person name="Geurts R."/>
        </authorList>
    </citation>
    <scope>NUCLEOTIDE SEQUENCE [LARGE SCALE GENOMIC DNA]</scope>
    <source>
        <strain evidence="2">cv. WU1-14</strain>
    </source>
</reference>
<comment type="caution">
    <text evidence="1">The sequence shown here is derived from an EMBL/GenBank/DDBJ whole genome shotgun (WGS) entry which is preliminary data.</text>
</comment>
<accession>A0A2P5CW59</accession>
<sequence>MELCGHIKILFYYSHNYWKVSECSQKFPVWPTCIFILHMKFFDDTLVDEDWDGNAKQTDKGQVAAGPAEVVLEVLSRTAPLLYEPVLVCLHSSSHFDTRPLCQET</sequence>
<organism evidence="1 2">
    <name type="scientific">Parasponia andersonii</name>
    <name type="common">Sponia andersonii</name>
    <dbReference type="NCBI Taxonomy" id="3476"/>
    <lineage>
        <taxon>Eukaryota</taxon>
        <taxon>Viridiplantae</taxon>
        <taxon>Streptophyta</taxon>
        <taxon>Embryophyta</taxon>
        <taxon>Tracheophyta</taxon>
        <taxon>Spermatophyta</taxon>
        <taxon>Magnoliopsida</taxon>
        <taxon>eudicotyledons</taxon>
        <taxon>Gunneridae</taxon>
        <taxon>Pentapetalae</taxon>
        <taxon>rosids</taxon>
        <taxon>fabids</taxon>
        <taxon>Rosales</taxon>
        <taxon>Cannabaceae</taxon>
        <taxon>Parasponia</taxon>
    </lineage>
</organism>
<dbReference type="EMBL" id="JXTB01000089">
    <property type="protein sequence ID" value="PON65284.1"/>
    <property type="molecule type" value="Genomic_DNA"/>
</dbReference>
<keyword evidence="2" id="KW-1185">Reference proteome</keyword>
<dbReference type="AlphaFoldDB" id="A0A2P5CW59"/>
<name>A0A2P5CW59_PARAD</name>
<protein>
    <submittedName>
        <fullName evidence="1">Uncharacterized protein</fullName>
    </submittedName>
</protein>
<evidence type="ECO:0000313" key="1">
    <source>
        <dbReference type="EMBL" id="PON65284.1"/>
    </source>
</evidence>